<dbReference type="Pfam" id="PF14256">
    <property type="entry name" value="YwiC"/>
    <property type="match status" value="1"/>
</dbReference>
<protein>
    <submittedName>
        <fullName evidence="2">YwiC-like family protein</fullName>
    </submittedName>
</protein>
<keyword evidence="1" id="KW-1133">Transmembrane helix</keyword>
<dbReference type="EMBL" id="CP055306">
    <property type="protein sequence ID" value="QLB41003.1"/>
    <property type="molecule type" value="Genomic_DNA"/>
</dbReference>
<dbReference type="RefSeq" id="WP_176810192.1">
    <property type="nucleotide sequence ID" value="NZ_CP055306.1"/>
</dbReference>
<keyword evidence="1" id="KW-0812">Transmembrane</keyword>
<feature type="transmembrane region" description="Helical" evidence="1">
    <location>
        <begin position="180"/>
        <end position="201"/>
    </location>
</feature>
<evidence type="ECO:0000313" key="2">
    <source>
        <dbReference type="EMBL" id="QLB41003.1"/>
    </source>
</evidence>
<keyword evidence="3" id="KW-1185">Reference proteome</keyword>
<sequence>MLKDKPVISNQHGALAMAILPFLYAVIKNGFMTLHIFFGLSWLSLYFFSYPFLSLFSKKTTERNKKWAKIYFALSLFFALPVIYQQPAILQFLIIILPLGLIQVYFAKQKDERNLWNDIAGILIFGVIGMAASYLVTSQYHIEVLLHPTLFFIATTFYVKSMVRERKNPIYMEISIATHLLLAITYSLVSLQAIFFAYLIATVRAIIVPSLGLNVKQIGMLEFPVMLIFFIALIL</sequence>
<evidence type="ECO:0000256" key="1">
    <source>
        <dbReference type="SAM" id="Phobius"/>
    </source>
</evidence>
<dbReference type="Proteomes" id="UP000509660">
    <property type="component" value="Chromosome"/>
</dbReference>
<accession>A0A7D5DZ29</accession>
<dbReference type="AlphaFoldDB" id="A0A7D5DZ29"/>
<dbReference type="InterPro" id="IPR025576">
    <property type="entry name" value="YwiC"/>
</dbReference>
<feature type="transmembrane region" description="Helical" evidence="1">
    <location>
        <begin position="119"/>
        <end position="136"/>
    </location>
</feature>
<organism evidence="2 3">
    <name type="scientific">Mannheimia pernigra</name>
    <dbReference type="NCBI Taxonomy" id="111844"/>
    <lineage>
        <taxon>Bacteria</taxon>
        <taxon>Pseudomonadati</taxon>
        <taxon>Pseudomonadota</taxon>
        <taxon>Gammaproteobacteria</taxon>
        <taxon>Pasteurellales</taxon>
        <taxon>Pasteurellaceae</taxon>
        <taxon>Mannheimia</taxon>
    </lineage>
</organism>
<feature type="transmembrane region" description="Helical" evidence="1">
    <location>
        <begin position="142"/>
        <end position="159"/>
    </location>
</feature>
<proteinExistence type="predicted"/>
<keyword evidence="1" id="KW-0472">Membrane</keyword>
<feature type="transmembrane region" description="Helical" evidence="1">
    <location>
        <begin position="7"/>
        <end position="27"/>
    </location>
</feature>
<feature type="transmembrane region" description="Helical" evidence="1">
    <location>
        <begin position="33"/>
        <end position="56"/>
    </location>
</feature>
<reference evidence="2 3" key="1">
    <citation type="submission" date="2020-06" db="EMBL/GenBank/DDBJ databases">
        <title>Mannheimia pernigra sp. nov. isolated from bovine respiratory tract.</title>
        <authorList>
            <person name="Kuhnert P."/>
            <person name="Akarsu-Egger H."/>
        </authorList>
    </citation>
    <scope>NUCLEOTIDE SEQUENCE [LARGE SCALE GENOMIC DNA]</scope>
    <source>
        <strain evidence="2 3">BNO311</strain>
    </source>
</reference>
<gene>
    <name evidence="2" type="ORF">HV559_09075</name>
</gene>
<evidence type="ECO:0000313" key="3">
    <source>
        <dbReference type="Proteomes" id="UP000509660"/>
    </source>
</evidence>
<feature type="transmembrane region" description="Helical" evidence="1">
    <location>
        <begin position="90"/>
        <end position="107"/>
    </location>
</feature>
<feature type="transmembrane region" description="Helical" evidence="1">
    <location>
        <begin position="213"/>
        <end position="234"/>
    </location>
</feature>
<feature type="transmembrane region" description="Helical" evidence="1">
    <location>
        <begin position="68"/>
        <end position="84"/>
    </location>
</feature>
<name>A0A7D5DZ29_9PAST</name>